<feature type="region of interest" description="Disordered" evidence="8">
    <location>
        <begin position="375"/>
        <end position="395"/>
    </location>
</feature>
<organism evidence="10 11">
    <name type="scientific">Laetiporus sulphureus 93-53</name>
    <dbReference type="NCBI Taxonomy" id="1314785"/>
    <lineage>
        <taxon>Eukaryota</taxon>
        <taxon>Fungi</taxon>
        <taxon>Dikarya</taxon>
        <taxon>Basidiomycota</taxon>
        <taxon>Agaricomycotina</taxon>
        <taxon>Agaricomycetes</taxon>
        <taxon>Polyporales</taxon>
        <taxon>Laetiporus</taxon>
    </lineage>
</organism>
<dbReference type="OrthoDB" id="441446at2759"/>
<name>A0A165GE26_9APHY</name>
<dbReference type="RefSeq" id="XP_040767958.1">
    <property type="nucleotide sequence ID" value="XM_040908029.1"/>
</dbReference>
<dbReference type="SUPFAM" id="SSF48537">
    <property type="entry name" value="Phospholipase C/P1 nuclease"/>
    <property type="match status" value="1"/>
</dbReference>
<keyword evidence="6" id="KW-1015">Disulfide bond</keyword>
<keyword evidence="2" id="KW-0540">Nuclease</keyword>
<evidence type="ECO:0000256" key="2">
    <source>
        <dbReference type="ARBA" id="ARBA00022722"/>
    </source>
</evidence>
<evidence type="ECO:0000256" key="5">
    <source>
        <dbReference type="ARBA" id="ARBA00022801"/>
    </source>
</evidence>
<dbReference type="Gene3D" id="1.10.575.10">
    <property type="entry name" value="P1 Nuclease"/>
    <property type="match status" value="1"/>
</dbReference>
<feature type="signal peptide" evidence="9">
    <location>
        <begin position="1"/>
        <end position="26"/>
    </location>
</feature>
<reference evidence="10 11" key="1">
    <citation type="journal article" date="2016" name="Mol. Biol. Evol.">
        <title>Comparative Genomics of Early-Diverging Mushroom-Forming Fungi Provides Insights into the Origins of Lignocellulose Decay Capabilities.</title>
        <authorList>
            <person name="Nagy L.G."/>
            <person name="Riley R."/>
            <person name="Tritt A."/>
            <person name="Adam C."/>
            <person name="Daum C."/>
            <person name="Floudas D."/>
            <person name="Sun H."/>
            <person name="Yadav J.S."/>
            <person name="Pangilinan J."/>
            <person name="Larsson K.H."/>
            <person name="Matsuura K."/>
            <person name="Barry K."/>
            <person name="Labutti K."/>
            <person name="Kuo R."/>
            <person name="Ohm R.A."/>
            <person name="Bhattacharya S.S."/>
            <person name="Shirouzu T."/>
            <person name="Yoshinaga Y."/>
            <person name="Martin F.M."/>
            <person name="Grigoriev I.V."/>
            <person name="Hibbett D.S."/>
        </authorList>
    </citation>
    <scope>NUCLEOTIDE SEQUENCE [LARGE SCALE GENOMIC DNA]</scope>
    <source>
        <strain evidence="10 11">93-53</strain>
    </source>
</reference>
<feature type="compositionally biased region" description="Basic and acidic residues" evidence="8">
    <location>
        <begin position="384"/>
        <end position="394"/>
    </location>
</feature>
<dbReference type="PANTHER" id="PTHR33146">
    <property type="entry name" value="ENDONUCLEASE 4"/>
    <property type="match status" value="1"/>
</dbReference>
<dbReference type="GeneID" id="63825058"/>
<evidence type="ECO:0000256" key="1">
    <source>
        <dbReference type="ARBA" id="ARBA00009547"/>
    </source>
</evidence>
<dbReference type="Proteomes" id="UP000076871">
    <property type="component" value="Unassembled WGS sequence"/>
</dbReference>
<evidence type="ECO:0000256" key="6">
    <source>
        <dbReference type="ARBA" id="ARBA00023157"/>
    </source>
</evidence>
<feature type="chain" id="PRO_5007858108" evidence="9">
    <location>
        <begin position="27"/>
        <end position="450"/>
    </location>
</feature>
<keyword evidence="4" id="KW-0255">Endonuclease</keyword>
<dbReference type="AlphaFoldDB" id="A0A165GE26"/>
<evidence type="ECO:0000313" key="11">
    <source>
        <dbReference type="Proteomes" id="UP000076871"/>
    </source>
</evidence>
<dbReference type="GO" id="GO:0006308">
    <property type="term" value="P:DNA catabolic process"/>
    <property type="evidence" value="ECO:0007669"/>
    <property type="project" value="InterPro"/>
</dbReference>
<dbReference type="GO" id="GO:0003676">
    <property type="term" value="F:nucleic acid binding"/>
    <property type="evidence" value="ECO:0007669"/>
    <property type="project" value="InterPro"/>
</dbReference>
<dbReference type="GO" id="GO:0004519">
    <property type="term" value="F:endonuclease activity"/>
    <property type="evidence" value="ECO:0007669"/>
    <property type="project" value="UniProtKB-KW"/>
</dbReference>
<dbReference type="GO" id="GO:0046872">
    <property type="term" value="F:metal ion binding"/>
    <property type="evidence" value="ECO:0007669"/>
    <property type="project" value="UniProtKB-KW"/>
</dbReference>
<evidence type="ECO:0000256" key="9">
    <source>
        <dbReference type="SAM" id="SignalP"/>
    </source>
</evidence>
<keyword evidence="3" id="KW-0479">Metal-binding</keyword>
<dbReference type="InterPro" id="IPR003154">
    <property type="entry name" value="S1/P1nuclease"/>
</dbReference>
<evidence type="ECO:0000313" key="10">
    <source>
        <dbReference type="EMBL" id="KZT10218.1"/>
    </source>
</evidence>
<accession>A0A165GE26</accession>
<keyword evidence="11" id="KW-1185">Reference proteome</keyword>
<evidence type="ECO:0000256" key="4">
    <source>
        <dbReference type="ARBA" id="ARBA00022759"/>
    </source>
</evidence>
<gene>
    <name evidence="10" type="ORF">LAESUDRAFT_721547</name>
</gene>
<evidence type="ECO:0000256" key="8">
    <source>
        <dbReference type="SAM" id="MobiDB-lite"/>
    </source>
</evidence>
<dbReference type="InParanoid" id="A0A165GE26"/>
<dbReference type="PANTHER" id="PTHR33146:SF29">
    <property type="entry name" value="S1_P1 NUCLEASE"/>
    <property type="match status" value="1"/>
</dbReference>
<dbReference type="CDD" id="cd11010">
    <property type="entry name" value="S1-P1_nuclease"/>
    <property type="match status" value="1"/>
</dbReference>
<dbReference type="Pfam" id="PF02265">
    <property type="entry name" value="S1-P1_nuclease"/>
    <property type="match status" value="1"/>
</dbReference>
<dbReference type="STRING" id="1314785.A0A165GE26"/>
<evidence type="ECO:0000256" key="7">
    <source>
        <dbReference type="ARBA" id="ARBA00023180"/>
    </source>
</evidence>
<dbReference type="EMBL" id="KV427609">
    <property type="protein sequence ID" value="KZT10218.1"/>
    <property type="molecule type" value="Genomic_DNA"/>
</dbReference>
<sequence>MHIRHSARSFAVFSLLCFAWLPEVRAWGAAGHQIVATIAQIHLHPAVLPVLCDILHPPDVPPSALSAAPPCHLSSIATWADQVRGTPAYRWTSPLHYIGAVDDHPSDACEFPGERGWNGRRNMNVLAAVNNKTAMLGEFLDGERSWHEGEEALKYLVHFVGDMHMPLHLTGRERGGNGVKVTFDGRVTNLHSVWDNLLVAQALRTVSSNYTRPLVGAPGVETNLRNAIYDPYIRRIMHEGFGVGVGTSEGNGRFDEVDEWLSCPADIQSPTDEPSFVWRAIAQLAQKLQRMIGFDDPSLRVQKRDRAMRPRHHPGTAKQSSTSGWLWWSQGEGDRWDDEVLCPYAWASEIHKLNCELPVWPAELDANSSSILHSCGGEDSDAEVEGKPRPHPDLLELDTPKYVGNIRTQWVLERLLAMAGIRLAGILNGLILGSDPEMEHILLSPGRTQL</sequence>
<keyword evidence="5" id="KW-0378">Hydrolase</keyword>
<proteinExistence type="inferred from homology"/>
<comment type="similarity">
    <text evidence="1">Belongs to the nuclease type I family.</text>
</comment>
<dbReference type="GO" id="GO:0016788">
    <property type="term" value="F:hydrolase activity, acting on ester bonds"/>
    <property type="evidence" value="ECO:0007669"/>
    <property type="project" value="InterPro"/>
</dbReference>
<protein>
    <submittedName>
        <fullName evidence="10">Phospholipase C/P1 nuclease</fullName>
    </submittedName>
</protein>
<evidence type="ECO:0000256" key="3">
    <source>
        <dbReference type="ARBA" id="ARBA00022723"/>
    </source>
</evidence>
<keyword evidence="9" id="KW-0732">Signal</keyword>
<keyword evidence="7" id="KW-0325">Glycoprotein</keyword>
<dbReference type="InterPro" id="IPR008947">
    <property type="entry name" value="PLipase_C/P1_nuclease_dom_sf"/>
</dbReference>